<dbReference type="PATRIC" id="fig|84531.8.peg.1665"/>
<dbReference type="EMBL" id="CP011129">
    <property type="protein sequence ID" value="ALN79791.1"/>
    <property type="molecule type" value="Genomic_DNA"/>
</dbReference>
<evidence type="ECO:0000256" key="1">
    <source>
        <dbReference type="SAM" id="MobiDB-lite"/>
    </source>
</evidence>
<evidence type="ECO:0000313" key="3">
    <source>
        <dbReference type="EMBL" id="ALN79791.1"/>
    </source>
</evidence>
<evidence type="ECO:0000313" key="4">
    <source>
        <dbReference type="Proteomes" id="UP000060787"/>
    </source>
</evidence>
<reference evidence="3 4" key="1">
    <citation type="journal article" date="2015" name="BMC Genomics">
        <title>Comparative genomics and metabolic profiling of the genus Lysobacter.</title>
        <authorList>
            <person name="de Bruijn I."/>
            <person name="Cheng X."/>
            <person name="de Jager V."/>
            <person name="Exposito R.G."/>
            <person name="Watrous J."/>
            <person name="Patel N."/>
            <person name="Postma J."/>
            <person name="Dorrestein P.C."/>
            <person name="Kobayashi D."/>
            <person name="Raaijmakers J.M."/>
        </authorList>
    </citation>
    <scope>NUCLEOTIDE SEQUENCE [LARGE SCALE GENOMIC DNA]</scope>
    <source>
        <strain evidence="3 4">76</strain>
    </source>
</reference>
<keyword evidence="4" id="KW-1185">Reference proteome</keyword>
<sequence>MRLLIPALLALTFVGCSCQRQAEADAPAADATTAPATDDAAARARADAAKRADAQNQQRLDAMNEAVNKLHLYLQQLSSGKREEADKHWAYERTPRGNEEADLRSIKQFTAMRIENDTPKQLDKEAMPESLEIPVELRVSVADGESRRYTGWYRMRRNPIDRSWELTATSLSVKLQ</sequence>
<feature type="compositionally biased region" description="Basic and acidic residues" evidence="1">
    <location>
        <begin position="40"/>
        <end position="53"/>
    </location>
</feature>
<organism evidence="3 4">
    <name type="scientific">Lysobacter antibioticus</name>
    <dbReference type="NCBI Taxonomy" id="84531"/>
    <lineage>
        <taxon>Bacteria</taxon>
        <taxon>Pseudomonadati</taxon>
        <taxon>Pseudomonadota</taxon>
        <taxon>Gammaproteobacteria</taxon>
        <taxon>Lysobacterales</taxon>
        <taxon>Lysobacteraceae</taxon>
        <taxon>Lysobacter</taxon>
    </lineage>
</organism>
<proteinExistence type="predicted"/>
<name>A0A0S2F8C4_LYSAN</name>
<dbReference type="RefSeq" id="WP_057917294.1">
    <property type="nucleotide sequence ID" value="NZ_CP011129.1"/>
</dbReference>
<feature type="region of interest" description="Disordered" evidence="1">
    <location>
        <begin position="26"/>
        <end position="56"/>
    </location>
</feature>
<evidence type="ECO:0008006" key="5">
    <source>
        <dbReference type="Google" id="ProtNLM"/>
    </source>
</evidence>
<protein>
    <recommendedName>
        <fullName evidence="5">Lipoprotein</fullName>
    </recommendedName>
</protein>
<dbReference type="STRING" id="84531.LA76x_1635"/>
<dbReference type="AlphaFoldDB" id="A0A0S2F8C4"/>
<dbReference type="Proteomes" id="UP000060787">
    <property type="component" value="Chromosome"/>
</dbReference>
<accession>A0A0S2F8C4</accession>
<dbReference type="PROSITE" id="PS51257">
    <property type="entry name" value="PROKAR_LIPOPROTEIN"/>
    <property type="match status" value="1"/>
</dbReference>
<feature type="chain" id="PRO_5006596736" description="Lipoprotein" evidence="2">
    <location>
        <begin position="23"/>
        <end position="176"/>
    </location>
</feature>
<feature type="signal peptide" evidence="2">
    <location>
        <begin position="1"/>
        <end position="22"/>
    </location>
</feature>
<evidence type="ECO:0000256" key="2">
    <source>
        <dbReference type="SAM" id="SignalP"/>
    </source>
</evidence>
<keyword evidence="2" id="KW-0732">Signal</keyword>
<dbReference type="KEGG" id="lab:LA76x_1635"/>
<feature type="compositionally biased region" description="Low complexity" evidence="1">
    <location>
        <begin position="26"/>
        <end position="39"/>
    </location>
</feature>
<gene>
    <name evidence="3" type="ORF">LA76x_1635</name>
</gene>